<proteinExistence type="inferred from homology"/>
<feature type="binding site" evidence="7">
    <location>
        <position position="106"/>
    </location>
    <ligand>
        <name>S-adenosyl-L-methionine</name>
        <dbReference type="ChEBI" id="CHEBI:59789"/>
    </ligand>
</feature>
<keyword evidence="4 7" id="KW-0808">Transferase</keyword>
<evidence type="ECO:0000313" key="9">
    <source>
        <dbReference type="EMBL" id="EKV27688.1"/>
    </source>
</evidence>
<comment type="caution">
    <text evidence="9">The sequence shown here is derived from an EMBL/GenBank/DDBJ whole genome shotgun (WGS) entry which is preliminary data.</text>
</comment>
<comment type="similarity">
    <text evidence="7">Belongs to the class I-like SAM-binding methyltransferase superfamily. TrmB family.</text>
</comment>
<feature type="binding site" evidence="7">
    <location>
        <position position="81"/>
    </location>
    <ligand>
        <name>S-adenosyl-L-methionine</name>
        <dbReference type="ChEBI" id="CHEBI:59789"/>
    </ligand>
</feature>
<dbReference type="EMBL" id="ANHY01000018">
    <property type="protein sequence ID" value="EKV27688.1"/>
    <property type="molecule type" value="Genomic_DNA"/>
</dbReference>
<dbReference type="EC" id="2.1.1.33" evidence="7"/>
<evidence type="ECO:0000256" key="8">
    <source>
        <dbReference type="SAM" id="MobiDB-lite"/>
    </source>
</evidence>
<comment type="pathway">
    <text evidence="7">tRNA modification; N(7)-methylguanine-tRNA biosynthesis.</text>
</comment>
<feature type="binding site" evidence="7">
    <location>
        <position position="191"/>
    </location>
    <ligand>
        <name>substrate</name>
    </ligand>
</feature>
<evidence type="ECO:0000256" key="4">
    <source>
        <dbReference type="ARBA" id="ARBA00022679"/>
    </source>
</evidence>
<evidence type="ECO:0000256" key="5">
    <source>
        <dbReference type="ARBA" id="ARBA00022691"/>
    </source>
</evidence>
<feature type="binding site" evidence="7">
    <location>
        <position position="133"/>
    </location>
    <ligand>
        <name>S-adenosyl-L-methionine</name>
        <dbReference type="ChEBI" id="CHEBI:59789"/>
    </ligand>
</feature>
<gene>
    <name evidence="7" type="primary">trmB</name>
    <name evidence="9" type="ORF">C882_1283</name>
</gene>
<sequence length="252" mass="28728">MVDPRHATRTKKEAPADEAGALFRPDDPKFYGRRKGKRLKSTRARLIDELLPKLHIPAPAEGETLDLAALFGEEKRAYQLEVGFGNGEHLVAQAEAHPDVGFIGAEPFINGVGALLMQIEEKGLTNIRVFTDDVRLLLPAIPPRSLERVWVLFPDPWPKARHARRRFVNVAVLDVLAELMRDGAELRVASDDKVYVRWSLIQATNHPLFRWTAEKPEDWRQRWPDGFPTRYEAKQIRGAPHYMTFRLVGRGD</sequence>
<comment type="caution">
    <text evidence="7">Lacks conserved residue(s) required for the propagation of feature annotation.</text>
</comment>
<comment type="function">
    <text evidence="2 7">Catalyzes the formation of N(7)-methylguanine at position 46 (m7G46) in tRNA.</text>
</comment>
<evidence type="ECO:0000256" key="6">
    <source>
        <dbReference type="ARBA" id="ARBA00022694"/>
    </source>
</evidence>
<keyword evidence="6 7" id="KW-0819">tRNA processing</keyword>
<feature type="region of interest" description="Disordered" evidence="8">
    <location>
        <begin position="1"/>
        <end position="26"/>
    </location>
</feature>
<reference evidence="9 10" key="1">
    <citation type="journal article" date="2013" name="Genome Announc.">
        <title>Draft Genome Sequence of an Alphaproteobacterium, Caenispirillum salinarum AK4(T), Isolated from a Solar Saltern.</title>
        <authorList>
            <person name="Khatri I."/>
            <person name="Singh A."/>
            <person name="Korpole S."/>
            <person name="Pinnaka A.K."/>
            <person name="Subramanian S."/>
        </authorList>
    </citation>
    <scope>NUCLEOTIDE SEQUENCE [LARGE SCALE GENOMIC DNA]</scope>
    <source>
        <strain evidence="9 10">AK4</strain>
    </source>
</reference>
<keyword evidence="10" id="KW-1185">Reference proteome</keyword>
<dbReference type="AlphaFoldDB" id="K9HAV0"/>
<dbReference type="InterPro" id="IPR003358">
    <property type="entry name" value="tRNA_(Gua-N-7)_MeTrfase_Trmb"/>
</dbReference>
<protein>
    <recommendedName>
        <fullName evidence="7">tRNA (guanine-N(7)-)-methyltransferase</fullName>
        <ecNumber evidence="7">2.1.1.33</ecNumber>
    </recommendedName>
    <alternativeName>
        <fullName evidence="7">tRNA (guanine(46)-N(7))-methyltransferase</fullName>
    </alternativeName>
    <alternativeName>
        <fullName evidence="7">tRNA(m7G46)-methyltransferase</fullName>
    </alternativeName>
</protein>
<dbReference type="PATRIC" id="fig|1238182.3.peg.3497"/>
<evidence type="ECO:0000313" key="10">
    <source>
        <dbReference type="Proteomes" id="UP000009881"/>
    </source>
</evidence>
<dbReference type="GO" id="GO:0008176">
    <property type="term" value="F:tRNA (guanine(46)-N7)-methyltransferase activity"/>
    <property type="evidence" value="ECO:0007669"/>
    <property type="project" value="UniProtKB-UniRule"/>
</dbReference>
<dbReference type="SUPFAM" id="SSF53335">
    <property type="entry name" value="S-adenosyl-L-methionine-dependent methyltransferases"/>
    <property type="match status" value="1"/>
</dbReference>
<evidence type="ECO:0000256" key="1">
    <source>
        <dbReference type="ARBA" id="ARBA00000142"/>
    </source>
</evidence>
<organism evidence="9 10">
    <name type="scientific">Caenispirillum salinarum AK4</name>
    <dbReference type="NCBI Taxonomy" id="1238182"/>
    <lineage>
        <taxon>Bacteria</taxon>
        <taxon>Pseudomonadati</taxon>
        <taxon>Pseudomonadota</taxon>
        <taxon>Alphaproteobacteria</taxon>
        <taxon>Rhodospirillales</taxon>
        <taxon>Novispirillaceae</taxon>
        <taxon>Caenispirillum</taxon>
    </lineage>
</organism>
<dbReference type="InterPro" id="IPR055361">
    <property type="entry name" value="tRNA_methyltr_TrmB_bact"/>
</dbReference>
<feature type="binding site" evidence="7">
    <location>
        <position position="159"/>
    </location>
    <ligand>
        <name>substrate</name>
    </ligand>
</feature>
<dbReference type="Gene3D" id="3.40.50.150">
    <property type="entry name" value="Vaccinia Virus protein VP39"/>
    <property type="match status" value="1"/>
</dbReference>
<keyword evidence="3 7" id="KW-0489">Methyltransferase</keyword>
<dbReference type="InterPro" id="IPR029063">
    <property type="entry name" value="SAM-dependent_MTases_sf"/>
</dbReference>
<dbReference type="eggNOG" id="COG0220">
    <property type="taxonomic scope" value="Bacteria"/>
</dbReference>
<dbReference type="STRING" id="1238182.C882_1283"/>
<keyword evidence="5 7" id="KW-0949">S-adenosyl-L-methionine</keyword>
<feature type="compositionally biased region" description="Basic and acidic residues" evidence="8">
    <location>
        <begin position="1"/>
        <end position="15"/>
    </location>
</feature>
<feature type="binding site" evidence="7">
    <location>
        <position position="155"/>
    </location>
    <ligand>
        <name>S-adenosyl-L-methionine</name>
        <dbReference type="ChEBI" id="CHEBI:59789"/>
    </ligand>
</feature>
<dbReference type="PANTHER" id="PTHR23417:SF14">
    <property type="entry name" value="PENTACOTRIPEPTIDE-REPEAT REGION OF PRORP DOMAIN-CONTAINING PROTEIN"/>
    <property type="match status" value="1"/>
</dbReference>
<feature type="binding site" evidence="7">
    <location>
        <begin position="229"/>
        <end position="232"/>
    </location>
    <ligand>
        <name>substrate</name>
    </ligand>
</feature>
<dbReference type="PROSITE" id="PS51625">
    <property type="entry name" value="SAM_MT_TRMB"/>
    <property type="match status" value="1"/>
</dbReference>
<dbReference type="Proteomes" id="UP000009881">
    <property type="component" value="Unassembled WGS sequence"/>
</dbReference>
<dbReference type="GO" id="GO:0043527">
    <property type="term" value="C:tRNA methyltransferase complex"/>
    <property type="evidence" value="ECO:0007669"/>
    <property type="project" value="TreeGrafter"/>
</dbReference>
<evidence type="ECO:0000256" key="2">
    <source>
        <dbReference type="ARBA" id="ARBA00003015"/>
    </source>
</evidence>
<evidence type="ECO:0000256" key="3">
    <source>
        <dbReference type="ARBA" id="ARBA00022603"/>
    </source>
</evidence>
<accession>K9HAV0</accession>
<name>K9HAV0_9PROT</name>
<dbReference type="Pfam" id="PF02390">
    <property type="entry name" value="Methyltransf_4"/>
    <property type="match status" value="1"/>
</dbReference>
<evidence type="ECO:0000256" key="7">
    <source>
        <dbReference type="HAMAP-Rule" id="MF_01057"/>
    </source>
</evidence>
<comment type="catalytic activity">
    <reaction evidence="1 7">
        <text>guanosine(46) in tRNA + S-adenosyl-L-methionine = N(7)-methylguanosine(46) in tRNA + S-adenosyl-L-homocysteine</text>
        <dbReference type="Rhea" id="RHEA:42708"/>
        <dbReference type="Rhea" id="RHEA-COMP:10188"/>
        <dbReference type="Rhea" id="RHEA-COMP:10189"/>
        <dbReference type="ChEBI" id="CHEBI:57856"/>
        <dbReference type="ChEBI" id="CHEBI:59789"/>
        <dbReference type="ChEBI" id="CHEBI:74269"/>
        <dbReference type="ChEBI" id="CHEBI:74480"/>
        <dbReference type="EC" id="2.1.1.33"/>
    </reaction>
</comment>
<dbReference type="HAMAP" id="MF_01057">
    <property type="entry name" value="tRNA_methyltr_TrmB"/>
    <property type="match status" value="1"/>
</dbReference>
<dbReference type="PANTHER" id="PTHR23417">
    <property type="entry name" value="3-DEOXY-D-MANNO-OCTULOSONIC-ACID TRANSFERASE/TRNA GUANINE-N 7 - -METHYLTRANSFERASE"/>
    <property type="match status" value="1"/>
</dbReference>
<dbReference type="UniPathway" id="UPA00989"/>
<dbReference type="OrthoDB" id="9802090at2"/>